<proteinExistence type="predicted"/>
<dbReference type="EMBL" id="JBIMZQ010000004">
    <property type="protein sequence ID" value="KAL3671887.1"/>
    <property type="molecule type" value="Genomic_DNA"/>
</dbReference>
<comment type="caution">
    <text evidence="2">The sequence shown here is derived from an EMBL/GenBank/DDBJ whole genome shotgun (WGS) entry which is preliminary data.</text>
</comment>
<dbReference type="Proteomes" id="UP001632037">
    <property type="component" value="Unassembled WGS sequence"/>
</dbReference>
<dbReference type="AlphaFoldDB" id="A0ABD3G0Z8"/>
<feature type="region of interest" description="Disordered" evidence="1">
    <location>
        <begin position="1"/>
        <end position="23"/>
    </location>
</feature>
<evidence type="ECO:0000256" key="1">
    <source>
        <dbReference type="SAM" id="MobiDB-lite"/>
    </source>
</evidence>
<organism evidence="2 3">
    <name type="scientific">Phytophthora oleae</name>
    <dbReference type="NCBI Taxonomy" id="2107226"/>
    <lineage>
        <taxon>Eukaryota</taxon>
        <taxon>Sar</taxon>
        <taxon>Stramenopiles</taxon>
        <taxon>Oomycota</taxon>
        <taxon>Peronosporomycetes</taxon>
        <taxon>Peronosporales</taxon>
        <taxon>Peronosporaceae</taxon>
        <taxon>Phytophthora</taxon>
    </lineage>
</organism>
<keyword evidence="3" id="KW-1185">Reference proteome</keyword>
<gene>
    <name evidence="2" type="ORF">V7S43_002555</name>
</gene>
<sequence>MTVKAKQLLHNGASSTKSKKVKPMVEVSAVTIPSTGGQDASGLRQTPYQRLRELLETP</sequence>
<protein>
    <submittedName>
        <fullName evidence="2">Uncharacterized protein</fullName>
    </submittedName>
</protein>
<evidence type="ECO:0000313" key="3">
    <source>
        <dbReference type="Proteomes" id="UP001632037"/>
    </source>
</evidence>
<accession>A0ABD3G0Z8</accession>
<name>A0ABD3G0Z8_9STRA</name>
<reference evidence="2 3" key="1">
    <citation type="submission" date="2024-09" db="EMBL/GenBank/DDBJ databases">
        <title>Genome sequencing and assembly of Phytophthora oleae, isolate VK10A, causative agent of rot of olive drupes.</title>
        <authorList>
            <person name="Conti Taguali S."/>
            <person name="Riolo M."/>
            <person name="La Spada F."/>
            <person name="Cacciola S.O."/>
            <person name="Dionisio G."/>
        </authorList>
    </citation>
    <scope>NUCLEOTIDE SEQUENCE [LARGE SCALE GENOMIC DNA]</scope>
    <source>
        <strain evidence="2 3">VK10A</strain>
    </source>
</reference>
<evidence type="ECO:0000313" key="2">
    <source>
        <dbReference type="EMBL" id="KAL3671887.1"/>
    </source>
</evidence>